<name>A0AAD7AT57_9AGAR</name>
<dbReference type="Proteomes" id="UP001218218">
    <property type="component" value="Unassembled WGS sequence"/>
</dbReference>
<sequence length="243" mass="26277">MLHPASHSSTPRRVLETDLCNIEVEHSTIPQFKIALTTLLPPSPLRAASSAQSIADAGSGRAWSPLLPLHTNYIGAVARHYIKREPGTQRRILLLGSDDGLSLRRMIVSDGTTHLNRVPWAVGPASSYCPCFVAPALHITRSSTSTNAPFTPRLLASVLKPCTGRAVEKTTTALALDPSDPPSFVSILRNPAVPFDLQSPHPNLYVSRRPSYTAEGRWSRRAPLAGGCRMLPTSLCGCLESEE</sequence>
<organism evidence="1 2">
    <name type="scientific">Mycena albidolilacea</name>
    <dbReference type="NCBI Taxonomy" id="1033008"/>
    <lineage>
        <taxon>Eukaryota</taxon>
        <taxon>Fungi</taxon>
        <taxon>Dikarya</taxon>
        <taxon>Basidiomycota</taxon>
        <taxon>Agaricomycotina</taxon>
        <taxon>Agaricomycetes</taxon>
        <taxon>Agaricomycetidae</taxon>
        <taxon>Agaricales</taxon>
        <taxon>Marasmiineae</taxon>
        <taxon>Mycenaceae</taxon>
        <taxon>Mycena</taxon>
    </lineage>
</organism>
<evidence type="ECO:0000313" key="2">
    <source>
        <dbReference type="Proteomes" id="UP001218218"/>
    </source>
</evidence>
<accession>A0AAD7AT57</accession>
<dbReference type="EMBL" id="JARIHO010000001">
    <property type="protein sequence ID" value="KAJ7367617.1"/>
    <property type="molecule type" value="Genomic_DNA"/>
</dbReference>
<reference evidence="1" key="1">
    <citation type="submission" date="2023-03" db="EMBL/GenBank/DDBJ databases">
        <title>Massive genome expansion in bonnet fungi (Mycena s.s.) driven by repeated elements and novel gene families across ecological guilds.</title>
        <authorList>
            <consortium name="Lawrence Berkeley National Laboratory"/>
            <person name="Harder C.B."/>
            <person name="Miyauchi S."/>
            <person name="Viragh M."/>
            <person name="Kuo A."/>
            <person name="Thoen E."/>
            <person name="Andreopoulos B."/>
            <person name="Lu D."/>
            <person name="Skrede I."/>
            <person name="Drula E."/>
            <person name="Henrissat B."/>
            <person name="Morin E."/>
            <person name="Kohler A."/>
            <person name="Barry K."/>
            <person name="LaButti K."/>
            <person name="Morin E."/>
            <person name="Salamov A."/>
            <person name="Lipzen A."/>
            <person name="Mereny Z."/>
            <person name="Hegedus B."/>
            <person name="Baldrian P."/>
            <person name="Stursova M."/>
            <person name="Weitz H."/>
            <person name="Taylor A."/>
            <person name="Grigoriev I.V."/>
            <person name="Nagy L.G."/>
            <person name="Martin F."/>
            <person name="Kauserud H."/>
        </authorList>
    </citation>
    <scope>NUCLEOTIDE SEQUENCE</scope>
    <source>
        <strain evidence="1">CBHHK002</strain>
    </source>
</reference>
<evidence type="ECO:0000313" key="1">
    <source>
        <dbReference type="EMBL" id="KAJ7367617.1"/>
    </source>
</evidence>
<gene>
    <name evidence="1" type="ORF">DFH08DRAFT_980144</name>
</gene>
<protein>
    <submittedName>
        <fullName evidence="1">Uncharacterized protein</fullName>
    </submittedName>
</protein>
<keyword evidence="2" id="KW-1185">Reference proteome</keyword>
<proteinExistence type="predicted"/>
<comment type="caution">
    <text evidence="1">The sequence shown here is derived from an EMBL/GenBank/DDBJ whole genome shotgun (WGS) entry which is preliminary data.</text>
</comment>
<dbReference type="AlphaFoldDB" id="A0AAD7AT57"/>